<reference evidence="1 2" key="1">
    <citation type="submission" date="2015-08" db="EMBL/GenBank/DDBJ databases">
        <title>Genome sequencing of Penicillium nordicum.</title>
        <authorList>
            <person name="Nguyen H.D."/>
            <person name="Seifert K.A."/>
        </authorList>
    </citation>
    <scope>NUCLEOTIDE SEQUENCE [LARGE SCALE GENOMIC DNA]</scope>
    <source>
        <strain evidence="1 2">DAOMC 185683</strain>
    </source>
</reference>
<accession>A0A0M9WJZ2</accession>
<comment type="caution">
    <text evidence="1">The sequence shown here is derived from an EMBL/GenBank/DDBJ whole genome shotgun (WGS) entry which is preliminary data.</text>
</comment>
<organism evidence="1 2">
    <name type="scientific">Penicillium nordicum</name>
    <dbReference type="NCBI Taxonomy" id="229535"/>
    <lineage>
        <taxon>Eukaryota</taxon>
        <taxon>Fungi</taxon>
        <taxon>Dikarya</taxon>
        <taxon>Ascomycota</taxon>
        <taxon>Pezizomycotina</taxon>
        <taxon>Eurotiomycetes</taxon>
        <taxon>Eurotiomycetidae</taxon>
        <taxon>Eurotiales</taxon>
        <taxon>Aspergillaceae</taxon>
        <taxon>Penicillium</taxon>
    </lineage>
</organism>
<sequence>MWVPVQWLLTTHNPVSIGGIFCFCLRCTTTYVNSSTITSTPSDTVQLILTSVNGKISSLFGLYRDGPSDTLLAPPPQEEKGCDLLRLQ</sequence>
<name>A0A0M9WJZ2_9EURO</name>
<dbReference type="Proteomes" id="UP000037696">
    <property type="component" value="Unassembled WGS sequence"/>
</dbReference>
<proteinExistence type="predicted"/>
<evidence type="ECO:0000313" key="1">
    <source>
        <dbReference type="EMBL" id="KOS47792.1"/>
    </source>
</evidence>
<dbReference type="EMBL" id="LHQQ01000012">
    <property type="protein sequence ID" value="KOS47792.1"/>
    <property type="molecule type" value="Genomic_DNA"/>
</dbReference>
<evidence type="ECO:0000313" key="2">
    <source>
        <dbReference type="Proteomes" id="UP000037696"/>
    </source>
</evidence>
<protein>
    <submittedName>
        <fullName evidence="1">Uncharacterized protein</fullName>
    </submittedName>
</protein>
<keyword evidence="2" id="KW-1185">Reference proteome</keyword>
<gene>
    <name evidence="1" type="ORF">ACN38_g1235</name>
</gene>
<dbReference type="AlphaFoldDB" id="A0A0M9WJZ2"/>